<accession>A0ABT6Q8K3</accession>
<gene>
    <name evidence="1" type="ORF">QJV33_07560</name>
</gene>
<evidence type="ECO:0000313" key="1">
    <source>
        <dbReference type="EMBL" id="MDI2113129.1"/>
    </source>
</evidence>
<name>A0ABT6Q8K3_9PROT</name>
<comment type="caution">
    <text evidence="1">The sequence shown here is derived from an EMBL/GenBank/DDBJ whole genome shotgun (WGS) entry which is preliminary data.</text>
</comment>
<evidence type="ECO:0008006" key="3">
    <source>
        <dbReference type="Google" id="ProtNLM"/>
    </source>
</evidence>
<dbReference type="RefSeq" id="WP_281462746.1">
    <property type="nucleotide sequence ID" value="NZ_JASBAN010000001.1"/>
</dbReference>
<dbReference type="Proteomes" id="UP001431775">
    <property type="component" value="Unassembled WGS sequence"/>
</dbReference>
<sequence>MNGNYISIDNKKGFKAKINWQYLNVGMEYAWSLFMVDADMMSFTN</sequence>
<organism evidence="1 2">
    <name type="scientific">Commensalibacter nepenthis</name>
    <dbReference type="NCBI Taxonomy" id="3043872"/>
    <lineage>
        <taxon>Bacteria</taxon>
        <taxon>Pseudomonadati</taxon>
        <taxon>Pseudomonadota</taxon>
        <taxon>Alphaproteobacteria</taxon>
        <taxon>Acetobacterales</taxon>
        <taxon>Acetobacteraceae</taxon>
    </lineage>
</organism>
<dbReference type="EMBL" id="JASBAN010000001">
    <property type="protein sequence ID" value="MDI2113129.1"/>
    <property type="molecule type" value="Genomic_DNA"/>
</dbReference>
<reference evidence="1" key="1">
    <citation type="submission" date="2023-05" db="EMBL/GenBank/DDBJ databases">
        <title>Whole genome sequence of Commensalibacter sp.</title>
        <authorList>
            <person name="Charoenyingcharoen P."/>
            <person name="Yukphan P."/>
        </authorList>
    </citation>
    <scope>NUCLEOTIDE SEQUENCE</scope>
    <source>
        <strain evidence="1">TBRC 10068</strain>
    </source>
</reference>
<proteinExistence type="predicted"/>
<keyword evidence="2" id="KW-1185">Reference proteome</keyword>
<evidence type="ECO:0000313" key="2">
    <source>
        <dbReference type="Proteomes" id="UP001431775"/>
    </source>
</evidence>
<protein>
    <recommendedName>
        <fullName evidence="3">TonB-dependent receptor</fullName>
    </recommendedName>
</protein>